<keyword evidence="3" id="KW-1185">Reference proteome</keyword>
<dbReference type="Gene3D" id="1.10.3030.10">
    <property type="entry name" value="Gametocyte protein Pfg27"/>
    <property type="match status" value="1"/>
</dbReference>
<dbReference type="AlphaFoldDB" id="A0A1B1E6Z4"/>
<dbReference type="VEuPathDB" id="PlasmoDB:PCOAH_00051170"/>
<dbReference type="RefSeq" id="XP_019917463.1">
    <property type="nucleotide sequence ID" value="XM_020061899.1"/>
</dbReference>
<name>A0A1B1E6Z4_9APIC</name>
<dbReference type="InterPro" id="IPR036469">
    <property type="entry name" value="Pfg27_sf"/>
</dbReference>
<dbReference type="OrthoDB" id="378047at2759"/>
<keyword evidence="1" id="KW-0812">Transmembrane</keyword>
<evidence type="ECO:0000313" key="3">
    <source>
        <dbReference type="Proteomes" id="UP000092716"/>
    </source>
</evidence>
<keyword evidence="1" id="KW-0472">Membrane</keyword>
<reference evidence="3" key="1">
    <citation type="submission" date="2016-06" db="EMBL/GenBank/DDBJ databases">
        <title>First high quality genome sequence of Plasmodium coatneyi using continuous long reads from single molecule, real-time sequencing.</title>
        <authorList>
            <person name="Chien J.-T."/>
            <person name="Pakala S.B."/>
            <person name="Geraldo J.A."/>
            <person name="Lapp S.A."/>
            <person name="Barnwell J.W."/>
            <person name="Kissinger J.C."/>
            <person name="Galinski M.R."/>
            <person name="Humphrey J.C."/>
        </authorList>
    </citation>
    <scope>NUCLEOTIDE SEQUENCE [LARGE SCALE GENOMIC DNA]</scope>
    <source>
        <strain evidence="3">Hackeri</strain>
    </source>
</reference>
<proteinExistence type="predicted"/>
<sequence length="396" mass="46435">MKIIKVYRSICILLIIYLSGIILQSLNSFDTILHISLDSRNEYMSGTNGRKLAQRNPSREALKRPYNCALTEDELHRLYHIIHVESMTAGDILTAIILHLDEETDHVNVEELIRNKLLRRLRMEMPNFPLKIRVTMQARLTQFVEEVMEMSPLRQDIILQKLEAYNVELDQSVEALRYVAGQDTEEEMYEFINDLSFLRESLEVLLRSNGIVVSDDTLTTMVLRIRRRILDILKHHHGLIEENTINRIKSDKGISEFLGSYRLLAESEVNFDNLFDLYRRNFLNKMGYTDEDAERIRTTVESHLDQAKSIDIDRRRNEKSVVFEHIIKRDSNNSISKFFNNFRVLSSPYFLAVCSFILFSNGYYRLFLALVGILIFKFVNFFWDLKYICGGMAHNV</sequence>
<dbReference type="GeneID" id="30911851"/>
<dbReference type="Proteomes" id="UP000092716">
    <property type="component" value="Chromosome 13"/>
</dbReference>
<accession>A0A1B1E6Z4</accession>
<evidence type="ECO:0000313" key="2">
    <source>
        <dbReference type="EMBL" id="ANQ10768.1"/>
    </source>
</evidence>
<organism evidence="2 3">
    <name type="scientific">Plasmodium coatneyi</name>
    <dbReference type="NCBI Taxonomy" id="208452"/>
    <lineage>
        <taxon>Eukaryota</taxon>
        <taxon>Sar</taxon>
        <taxon>Alveolata</taxon>
        <taxon>Apicomplexa</taxon>
        <taxon>Aconoidasida</taxon>
        <taxon>Haemosporida</taxon>
        <taxon>Plasmodiidae</taxon>
        <taxon>Plasmodium</taxon>
    </lineage>
</organism>
<dbReference type="KEGG" id="pcot:PCOAH_00051170"/>
<gene>
    <name evidence="2" type="ORF">PCOAH_00051170</name>
</gene>
<evidence type="ECO:0000256" key="1">
    <source>
        <dbReference type="SAM" id="Phobius"/>
    </source>
</evidence>
<feature type="transmembrane region" description="Helical" evidence="1">
    <location>
        <begin position="366"/>
        <end position="383"/>
    </location>
</feature>
<dbReference type="EMBL" id="CP016251">
    <property type="protein sequence ID" value="ANQ10768.1"/>
    <property type="molecule type" value="Genomic_DNA"/>
</dbReference>
<keyword evidence="1" id="KW-1133">Transmembrane helix</keyword>
<protein>
    <submittedName>
        <fullName evidence="2">Uncharacterized protein</fullName>
    </submittedName>
</protein>